<dbReference type="GO" id="GO:0009360">
    <property type="term" value="C:DNA polymerase III complex"/>
    <property type="evidence" value="ECO:0007669"/>
    <property type="project" value="InterPro"/>
</dbReference>
<dbReference type="GO" id="GO:0006261">
    <property type="term" value="P:DNA-templated DNA replication"/>
    <property type="evidence" value="ECO:0007669"/>
    <property type="project" value="TreeGrafter"/>
</dbReference>
<feature type="domain" description="DNA polymerase III delta N-terminal" evidence="9">
    <location>
        <begin position="19"/>
        <end position="143"/>
    </location>
</feature>
<evidence type="ECO:0000256" key="8">
    <source>
        <dbReference type="ARBA" id="ARBA00049244"/>
    </source>
</evidence>
<dbReference type="InterPro" id="IPR008921">
    <property type="entry name" value="DNA_pol3_clamp-load_cplx_C"/>
</dbReference>
<accession>A0A1H9REC3</accession>
<evidence type="ECO:0000256" key="7">
    <source>
        <dbReference type="ARBA" id="ARBA00034754"/>
    </source>
</evidence>
<dbReference type="InterPro" id="IPR048466">
    <property type="entry name" value="DNA_pol3_delta-like_C"/>
</dbReference>
<evidence type="ECO:0000313" key="12">
    <source>
        <dbReference type="Proteomes" id="UP000198571"/>
    </source>
</evidence>
<evidence type="ECO:0000256" key="2">
    <source>
        <dbReference type="ARBA" id="ARBA00017703"/>
    </source>
</evidence>
<dbReference type="PANTHER" id="PTHR34388:SF1">
    <property type="entry name" value="DNA POLYMERASE III SUBUNIT DELTA"/>
    <property type="match status" value="1"/>
</dbReference>
<evidence type="ECO:0000256" key="3">
    <source>
        <dbReference type="ARBA" id="ARBA00022679"/>
    </source>
</evidence>
<organism evidence="11 12">
    <name type="scientific">Salipaludibacillus aurantiacus</name>
    <dbReference type="NCBI Taxonomy" id="1601833"/>
    <lineage>
        <taxon>Bacteria</taxon>
        <taxon>Bacillati</taxon>
        <taxon>Bacillota</taxon>
        <taxon>Bacilli</taxon>
        <taxon>Bacillales</taxon>
        <taxon>Bacillaceae</taxon>
    </lineage>
</organism>
<gene>
    <name evidence="11" type="ORF">SAMN05518684_103110</name>
</gene>
<keyword evidence="12" id="KW-1185">Reference proteome</keyword>
<dbReference type="PANTHER" id="PTHR34388">
    <property type="entry name" value="DNA POLYMERASE III SUBUNIT DELTA"/>
    <property type="match status" value="1"/>
</dbReference>
<evidence type="ECO:0000256" key="4">
    <source>
        <dbReference type="ARBA" id="ARBA00022695"/>
    </source>
</evidence>
<dbReference type="NCBIfam" id="TIGR01128">
    <property type="entry name" value="holA"/>
    <property type="match status" value="1"/>
</dbReference>
<dbReference type="EMBL" id="FOGT01000003">
    <property type="protein sequence ID" value="SER71086.1"/>
    <property type="molecule type" value="Genomic_DNA"/>
</dbReference>
<evidence type="ECO:0000259" key="10">
    <source>
        <dbReference type="Pfam" id="PF21694"/>
    </source>
</evidence>
<evidence type="ECO:0000256" key="5">
    <source>
        <dbReference type="ARBA" id="ARBA00022705"/>
    </source>
</evidence>
<dbReference type="Gene3D" id="1.10.8.60">
    <property type="match status" value="1"/>
</dbReference>
<keyword evidence="3" id="KW-0808">Transferase</keyword>
<dbReference type="Gene3D" id="3.40.50.300">
    <property type="entry name" value="P-loop containing nucleotide triphosphate hydrolases"/>
    <property type="match status" value="1"/>
</dbReference>
<reference evidence="12" key="1">
    <citation type="submission" date="2016-10" db="EMBL/GenBank/DDBJ databases">
        <authorList>
            <person name="Varghese N."/>
            <person name="Submissions S."/>
        </authorList>
    </citation>
    <scope>NUCLEOTIDE SEQUENCE [LARGE SCALE GENOMIC DNA]</scope>
    <source>
        <strain evidence="12">S9</strain>
    </source>
</reference>
<evidence type="ECO:0000313" key="11">
    <source>
        <dbReference type="EMBL" id="SER71086.1"/>
    </source>
</evidence>
<proteinExistence type="inferred from homology"/>
<feature type="domain" description="DNA polymerase III delta subunit-like C-terminal" evidence="10">
    <location>
        <begin position="217"/>
        <end position="336"/>
    </location>
</feature>
<evidence type="ECO:0000259" key="9">
    <source>
        <dbReference type="Pfam" id="PF06144"/>
    </source>
</evidence>
<dbReference type="AlphaFoldDB" id="A0A1H9REC3"/>
<comment type="similarity">
    <text evidence="7">Belongs to the DNA polymerase HolA subunit family.</text>
</comment>
<sequence length="345" mass="39972">MSYVQMLKELNKGELSPLYLLYGSETYLIEDILNRIVSKALSPEEQEFNLSRFDMNEHPVDLAVEEAYTFPFMGGRRVVLLKDAYFFSTQKQTDKVEHNLKALLAYIEEPAMETTMIVHAPYEKLDERKKLVKTLKKQGKVMEGRPLEERELRQWITEKAAEYDVQFDQEAQNSLLILTGADLMVMASEINKLAIYVGEGETIQKKHVEDLVARSLEQDIFSLVDAVVKARVPQALKIYKDLLKQKEAPLKIMALMVRQFRILYQVKQLSKQGYSEKVMASQLKLHPYAVKLAARQVQRFREDELLQLINQLADLDYRIKTGQINDQLGVELFLLKRQSGRKQPI</sequence>
<dbReference type="SUPFAM" id="SSF52540">
    <property type="entry name" value="P-loop containing nucleoside triphosphate hydrolases"/>
    <property type="match status" value="1"/>
</dbReference>
<dbReference type="EC" id="2.7.7.7" evidence="1"/>
<dbReference type="SUPFAM" id="SSF48019">
    <property type="entry name" value="post-AAA+ oligomerization domain-like"/>
    <property type="match status" value="1"/>
</dbReference>
<keyword evidence="4" id="KW-0548">Nucleotidyltransferase</keyword>
<dbReference type="InterPro" id="IPR005790">
    <property type="entry name" value="DNA_polIII_delta"/>
</dbReference>
<dbReference type="Pfam" id="PF06144">
    <property type="entry name" value="DNA_pol3_delta"/>
    <property type="match status" value="1"/>
</dbReference>
<evidence type="ECO:0000256" key="6">
    <source>
        <dbReference type="ARBA" id="ARBA00022932"/>
    </source>
</evidence>
<evidence type="ECO:0000256" key="1">
    <source>
        <dbReference type="ARBA" id="ARBA00012417"/>
    </source>
</evidence>
<protein>
    <recommendedName>
        <fullName evidence="2">DNA polymerase III subunit delta</fullName>
        <ecNumber evidence="1">2.7.7.7</ecNumber>
    </recommendedName>
</protein>
<dbReference type="Proteomes" id="UP000198571">
    <property type="component" value="Unassembled WGS sequence"/>
</dbReference>
<dbReference type="Gene3D" id="1.20.272.10">
    <property type="match status" value="1"/>
</dbReference>
<keyword evidence="5" id="KW-0235">DNA replication</keyword>
<comment type="catalytic activity">
    <reaction evidence="8">
        <text>DNA(n) + a 2'-deoxyribonucleoside 5'-triphosphate = DNA(n+1) + diphosphate</text>
        <dbReference type="Rhea" id="RHEA:22508"/>
        <dbReference type="Rhea" id="RHEA-COMP:17339"/>
        <dbReference type="Rhea" id="RHEA-COMP:17340"/>
        <dbReference type="ChEBI" id="CHEBI:33019"/>
        <dbReference type="ChEBI" id="CHEBI:61560"/>
        <dbReference type="ChEBI" id="CHEBI:173112"/>
        <dbReference type="EC" id="2.7.7.7"/>
    </reaction>
</comment>
<dbReference type="STRING" id="1601833.SAMN05518684_103110"/>
<keyword evidence="6" id="KW-0239">DNA-directed DNA polymerase</keyword>
<dbReference type="InterPro" id="IPR010372">
    <property type="entry name" value="DNA_pol3_delta_N"/>
</dbReference>
<dbReference type="GO" id="GO:0003677">
    <property type="term" value="F:DNA binding"/>
    <property type="evidence" value="ECO:0007669"/>
    <property type="project" value="InterPro"/>
</dbReference>
<dbReference type="GO" id="GO:0003887">
    <property type="term" value="F:DNA-directed DNA polymerase activity"/>
    <property type="evidence" value="ECO:0007669"/>
    <property type="project" value="UniProtKB-KW"/>
</dbReference>
<dbReference type="OrthoDB" id="9775929at2"/>
<dbReference type="InterPro" id="IPR027417">
    <property type="entry name" value="P-loop_NTPase"/>
</dbReference>
<name>A0A1H9REC3_9BACI</name>
<dbReference type="Pfam" id="PF21694">
    <property type="entry name" value="DNA_pol3_delta_C"/>
    <property type="match status" value="1"/>
</dbReference>